<evidence type="ECO:0000313" key="1">
    <source>
        <dbReference type="EMBL" id="MBA9021661.1"/>
    </source>
</evidence>
<accession>A0ABR6C9G7</accession>
<name>A0ABR6C9G7_9HYPH</name>
<organism evidence="1 2">
    <name type="scientific">Aminobacter ciceronei</name>
    <dbReference type="NCBI Taxonomy" id="150723"/>
    <lineage>
        <taxon>Bacteria</taxon>
        <taxon>Pseudomonadati</taxon>
        <taxon>Pseudomonadota</taxon>
        <taxon>Alphaproteobacteria</taxon>
        <taxon>Hyphomicrobiales</taxon>
        <taxon>Phyllobacteriaceae</taxon>
        <taxon>Aminobacter</taxon>
    </lineage>
</organism>
<proteinExistence type="predicted"/>
<gene>
    <name evidence="1" type="ORF">HNQ97_003667</name>
</gene>
<reference evidence="1 2" key="1">
    <citation type="submission" date="2020-08" db="EMBL/GenBank/DDBJ databases">
        <title>Genomic Encyclopedia of Type Strains, Phase IV (KMG-IV): sequencing the most valuable type-strain genomes for metagenomic binning, comparative biology and taxonomic classification.</title>
        <authorList>
            <person name="Goeker M."/>
        </authorList>
    </citation>
    <scope>NUCLEOTIDE SEQUENCE [LARGE SCALE GENOMIC DNA]</scope>
    <source>
        <strain evidence="1 2">DSM 17455</strain>
    </source>
</reference>
<protein>
    <recommendedName>
        <fullName evidence="3">Restriction endonuclease</fullName>
    </recommendedName>
</protein>
<evidence type="ECO:0008006" key="3">
    <source>
        <dbReference type="Google" id="ProtNLM"/>
    </source>
</evidence>
<dbReference type="RefSeq" id="WP_182574819.1">
    <property type="nucleotide sequence ID" value="NZ_JACJHY010000017.1"/>
</dbReference>
<dbReference type="Proteomes" id="UP000587524">
    <property type="component" value="Unassembled WGS sequence"/>
</dbReference>
<evidence type="ECO:0000313" key="2">
    <source>
        <dbReference type="Proteomes" id="UP000587524"/>
    </source>
</evidence>
<dbReference type="EMBL" id="JACJHZ010000017">
    <property type="protein sequence ID" value="MBA9021661.1"/>
    <property type="molecule type" value="Genomic_DNA"/>
</dbReference>
<keyword evidence="2" id="KW-1185">Reference proteome</keyword>
<comment type="caution">
    <text evidence="1">The sequence shown here is derived from an EMBL/GenBank/DDBJ whole genome shotgun (WGS) entry which is preliminary data.</text>
</comment>
<sequence length="529" mass="60547">MPDHAVRLTKHIEFGDIAAAFGLSLPIELGHVSQTTFTRYSSFRGMIHYGGNMPRFSTVFQLSNEQAALDFVDIELSTDTRLYLDPYAIEIREDEWSSICGDHIRSFFNDVLSALRNDDQAHAYHLLSHLREPNETYLGQSSGTPNGRGVGDFKARQFVHALRKSRAFETGLLADISEAELFIEGIGPDTISDLTTNILRGVLAEYTAQQCELHSIPTRAVTSIGPAWNAARLRWEARTFQLPTHKRRPILLVPKIAVRHRMSLDSQEFYNHHMIEFLRQEYLQSGSGLVHTFKNGRKDVFKSSVKERHPFVKDDLADFVRRHPEILDEYKQLKGAQGALAPEDFEKFFDERAFAQVLIERLAAIPFGNEHASAYHSLSVGICTFLFYPSLISPIREHEIHQGRKRIDIKFTNAATDGFFHSMLASDQARALNVFVECKNYTKEMNNPELDQLAGRFGHQRGRFGMLLCRQMDNRQRIVERCRDTASDNRGLMLVFEDADLIQMLTFVVQGRRRAIDRLLRERLSEITD</sequence>